<comment type="caution">
    <text evidence="1">The sequence shown here is derived from an EMBL/GenBank/DDBJ whole genome shotgun (WGS) entry which is preliminary data.</text>
</comment>
<protein>
    <submittedName>
        <fullName evidence="1">Uncharacterized protein</fullName>
    </submittedName>
</protein>
<dbReference type="AlphaFoldDB" id="A0A438KN57"/>
<dbReference type="Proteomes" id="UP000288805">
    <property type="component" value="Unassembled WGS sequence"/>
</dbReference>
<evidence type="ECO:0000313" key="2">
    <source>
        <dbReference type="Proteomes" id="UP000288805"/>
    </source>
</evidence>
<gene>
    <name evidence="1" type="ORF">CK203_012515</name>
</gene>
<organism evidence="1 2">
    <name type="scientific">Vitis vinifera</name>
    <name type="common">Grape</name>
    <dbReference type="NCBI Taxonomy" id="29760"/>
    <lineage>
        <taxon>Eukaryota</taxon>
        <taxon>Viridiplantae</taxon>
        <taxon>Streptophyta</taxon>
        <taxon>Embryophyta</taxon>
        <taxon>Tracheophyta</taxon>
        <taxon>Spermatophyta</taxon>
        <taxon>Magnoliopsida</taxon>
        <taxon>eudicotyledons</taxon>
        <taxon>Gunneridae</taxon>
        <taxon>Pentapetalae</taxon>
        <taxon>rosids</taxon>
        <taxon>Vitales</taxon>
        <taxon>Vitaceae</taxon>
        <taxon>Viteae</taxon>
        <taxon>Vitis</taxon>
    </lineage>
</organism>
<proteinExistence type="predicted"/>
<reference evidence="1 2" key="1">
    <citation type="journal article" date="2018" name="PLoS Genet.">
        <title>Population sequencing reveals clonal diversity and ancestral inbreeding in the grapevine cultivar Chardonnay.</title>
        <authorList>
            <person name="Roach M.J."/>
            <person name="Johnson D.L."/>
            <person name="Bohlmann J."/>
            <person name="van Vuuren H.J."/>
            <person name="Jones S.J."/>
            <person name="Pretorius I.S."/>
            <person name="Schmidt S.A."/>
            <person name="Borneman A.R."/>
        </authorList>
    </citation>
    <scope>NUCLEOTIDE SEQUENCE [LARGE SCALE GENOMIC DNA]</scope>
    <source>
        <strain evidence="2">cv. Chardonnay</strain>
        <tissue evidence="1">Leaf</tissue>
    </source>
</reference>
<sequence length="126" mass="13717">MSSRTAYCSDPLEISSLSSLKETVDAVGDDASQQHENFQNKGRTNSLYMTNPGSVSSVPLIFQHPTALCMPWYMPNSFPIKLCADHAIQHCCTIKGKHGQKVSVDTLASEVVNMNEIASANVIQDS</sequence>
<dbReference type="EMBL" id="QGNW01000003">
    <property type="protein sequence ID" value="RVX22636.1"/>
    <property type="molecule type" value="Genomic_DNA"/>
</dbReference>
<name>A0A438KN57_VITVI</name>
<evidence type="ECO:0000313" key="1">
    <source>
        <dbReference type="EMBL" id="RVX22636.1"/>
    </source>
</evidence>
<accession>A0A438KN57</accession>